<dbReference type="InterPro" id="IPR053151">
    <property type="entry name" value="RNase_H-like"/>
</dbReference>
<dbReference type="GO" id="GO:0003676">
    <property type="term" value="F:nucleic acid binding"/>
    <property type="evidence" value="ECO:0007669"/>
    <property type="project" value="InterPro"/>
</dbReference>
<evidence type="ECO:0000259" key="1">
    <source>
        <dbReference type="Pfam" id="PF13456"/>
    </source>
</evidence>
<dbReference type="InterPro" id="IPR012337">
    <property type="entry name" value="RNaseH-like_sf"/>
</dbReference>
<dbReference type="SUPFAM" id="SSF53098">
    <property type="entry name" value="Ribonuclease H-like"/>
    <property type="match status" value="1"/>
</dbReference>
<protein>
    <recommendedName>
        <fullName evidence="1">RNase H type-1 domain-containing protein</fullName>
    </recommendedName>
</protein>
<dbReference type="AlphaFoldDB" id="A0A9Q1JU56"/>
<evidence type="ECO:0000313" key="3">
    <source>
        <dbReference type="Proteomes" id="UP001153076"/>
    </source>
</evidence>
<dbReference type="EMBL" id="JAKOGI010000720">
    <property type="protein sequence ID" value="KAJ8431108.1"/>
    <property type="molecule type" value="Genomic_DNA"/>
</dbReference>
<dbReference type="InterPro" id="IPR044730">
    <property type="entry name" value="RNase_H-like_dom_plant"/>
</dbReference>
<proteinExistence type="predicted"/>
<evidence type="ECO:0000313" key="2">
    <source>
        <dbReference type="EMBL" id="KAJ8431108.1"/>
    </source>
</evidence>
<organism evidence="2 3">
    <name type="scientific">Carnegiea gigantea</name>
    <dbReference type="NCBI Taxonomy" id="171969"/>
    <lineage>
        <taxon>Eukaryota</taxon>
        <taxon>Viridiplantae</taxon>
        <taxon>Streptophyta</taxon>
        <taxon>Embryophyta</taxon>
        <taxon>Tracheophyta</taxon>
        <taxon>Spermatophyta</taxon>
        <taxon>Magnoliopsida</taxon>
        <taxon>eudicotyledons</taxon>
        <taxon>Gunneridae</taxon>
        <taxon>Pentapetalae</taxon>
        <taxon>Caryophyllales</taxon>
        <taxon>Cactineae</taxon>
        <taxon>Cactaceae</taxon>
        <taxon>Cactoideae</taxon>
        <taxon>Echinocereeae</taxon>
        <taxon>Carnegiea</taxon>
    </lineage>
</organism>
<dbReference type="InterPro" id="IPR036397">
    <property type="entry name" value="RNaseH_sf"/>
</dbReference>
<sequence>MANSASRMLDAAPSPKLLRSCSAFDEYKEFHTTTSEYGEGTGARIVYTPYSGTRTYIGEPFTARDMVEALQAILALKAPRLGGFHAYFFQHYWSLVGDKICELRNALRFNRLDEIPEEKGRFLLSHFDDIIHALRTDHPFALKSNTGNEETLLHWEAPLVDYALLNTNGPSKGNLVKAELKAVLRGLKMVTTLGLKRIWLRVDSMIVVSMLRGNESWNPVHKPLITQCKLLIGRSDWEVKVSHRYRVANQVVDRVASFGFNSYVGVVYFDSLPKEILDVLHADFVGAAWPRNLK</sequence>
<gene>
    <name evidence="2" type="ORF">Cgig2_027415</name>
</gene>
<dbReference type="PANTHER" id="PTHR47723">
    <property type="entry name" value="OS05G0353850 PROTEIN"/>
    <property type="match status" value="1"/>
</dbReference>
<dbReference type="OrthoDB" id="1436258at2759"/>
<dbReference type="Gene3D" id="3.30.420.10">
    <property type="entry name" value="Ribonuclease H-like superfamily/Ribonuclease H"/>
    <property type="match status" value="1"/>
</dbReference>
<keyword evidence="3" id="KW-1185">Reference proteome</keyword>
<dbReference type="CDD" id="cd06222">
    <property type="entry name" value="RNase_H_like"/>
    <property type="match status" value="1"/>
</dbReference>
<dbReference type="PANTHER" id="PTHR47723:SF19">
    <property type="entry name" value="POLYNUCLEOTIDYL TRANSFERASE, RIBONUCLEASE H-LIKE SUPERFAMILY PROTEIN"/>
    <property type="match status" value="1"/>
</dbReference>
<name>A0A9Q1JU56_9CARY</name>
<comment type="caution">
    <text evidence="2">The sequence shown here is derived from an EMBL/GenBank/DDBJ whole genome shotgun (WGS) entry which is preliminary data.</text>
</comment>
<dbReference type="Pfam" id="PF13456">
    <property type="entry name" value="RVT_3"/>
    <property type="match status" value="1"/>
</dbReference>
<feature type="domain" description="RNase H type-1" evidence="1">
    <location>
        <begin position="176"/>
        <end position="258"/>
    </location>
</feature>
<dbReference type="Proteomes" id="UP001153076">
    <property type="component" value="Unassembled WGS sequence"/>
</dbReference>
<accession>A0A9Q1JU56</accession>
<reference evidence="2" key="1">
    <citation type="submission" date="2022-04" db="EMBL/GenBank/DDBJ databases">
        <title>Carnegiea gigantea Genome sequencing and assembly v2.</title>
        <authorList>
            <person name="Copetti D."/>
            <person name="Sanderson M.J."/>
            <person name="Burquez A."/>
            <person name="Wojciechowski M.F."/>
        </authorList>
    </citation>
    <scope>NUCLEOTIDE SEQUENCE</scope>
    <source>
        <strain evidence="2">SGP5-SGP5p</strain>
        <tissue evidence="2">Aerial part</tissue>
    </source>
</reference>
<dbReference type="GO" id="GO:0004523">
    <property type="term" value="F:RNA-DNA hybrid ribonuclease activity"/>
    <property type="evidence" value="ECO:0007669"/>
    <property type="project" value="InterPro"/>
</dbReference>
<dbReference type="InterPro" id="IPR002156">
    <property type="entry name" value="RNaseH_domain"/>
</dbReference>